<dbReference type="OrthoDB" id="206700at2759"/>
<dbReference type="PROSITE" id="PS50086">
    <property type="entry name" value="TBC_RABGAP"/>
    <property type="match status" value="1"/>
</dbReference>
<dbReference type="Pfam" id="PF00566">
    <property type="entry name" value="RabGAP-TBC"/>
    <property type="match status" value="1"/>
</dbReference>
<evidence type="ECO:0000256" key="1">
    <source>
        <dbReference type="ARBA" id="ARBA00022468"/>
    </source>
</evidence>
<keyword evidence="5" id="KW-1185">Reference proteome</keyword>
<feature type="domain" description="Rab-GAP TBC" evidence="3">
    <location>
        <begin position="64"/>
        <end position="305"/>
    </location>
</feature>
<dbReference type="AlphaFoldDB" id="A0A1G4JJW5"/>
<dbReference type="GO" id="GO:0006888">
    <property type="term" value="P:endoplasmic reticulum to Golgi vesicle-mediated transport"/>
    <property type="evidence" value="ECO:0007669"/>
    <property type="project" value="TreeGrafter"/>
</dbReference>
<dbReference type="Proteomes" id="UP000189911">
    <property type="component" value="Chromosome D"/>
</dbReference>
<keyword evidence="1" id="KW-0343">GTPase activation</keyword>
<dbReference type="GO" id="GO:0005096">
    <property type="term" value="F:GTPase activator activity"/>
    <property type="evidence" value="ECO:0007669"/>
    <property type="project" value="UniProtKB-KW"/>
</dbReference>
<evidence type="ECO:0000259" key="3">
    <source>
        <dbReference type="PROSITE" id="PS50086"/>
    </source>
</evidence>
<dbReference type="SUPFAM" id="SSF47923">
    <property type="entry name" value="Ypt/Rab-GAP domain of gyp1p"/>
    <property type="match status" value="2"/>
</dbReference>
<name>A0A1G4JJW5_9SACH</name>
<sequence length="517" mass="58575">MVSDRYSVLVNDHEFLGESVLDEKSVLYFREDERLTLKSQNISSAMVQDSLDGLVALGKSKDGFVKHALRRPVWLKILKSRLSIDANNVSESEKGLSEFVTHKDEHQVSLDVKRSFGDIKDDVAKSFLRQALEQTITKVLRRFPQLNYYQGYHDVVAVFVLVFMHTHKADEEAELSDSTSGTPSTDGSDYHETLSSSSISTKLADDSVLFIDSDQLFESVMIFTLLYLRDFMMSSLAFTIDQLVLIPLIVKDKDPRFYRTFQLNEIDPFFALSSVLTLFSHDLRPQSNESLSIVFQIFDLVISSNSMMVPLTVYSNLLLAKKDDLLTRLKDNLDNFENDTDLIHGVIQQEMIVGSSVQLWNEVLETTRIANSSSFPNAKKTVNKYSVLLTASHVPTTIDQALSWLAKETRLNEMRSSLESVNNKAKTPSPAISRWRLIARSAGPNLIKMSLFIGVAAILMKLYLRSLEGHQVYPQIALKSYLDQLKSLKFSGLNQSRRIWLDPLKNLLKNIGRPSRS</sequence>
<dbReference type="GO" id="GO:0005789">
    <property type="term" value="C:endoplasmic reticulum membrane"/>
    <property type="evidence" value="ECO:0007669"/>
    <property type="project" value="TreeGrafter"/>
</dbReference>
<accession>A0A1G4JJW5</accession>
<protein>
    <submittedName>
        <fullName evidence="4">LANO_0D10000g1_1</fullName>
    </submittedName>
</protein>
<dbReference type="InterPro" id="IPR035969">
    <property type="entry name" value="Rab-GAP_TBC_sf"/>
</dbReference>
<evidence type="ECO:0000313" key="5">
    <source>
        <dbReference type="Proteomes" id="UP000189911"/>
    </source>
</evidence>
<evidence type="ECO:0000313" key="4">
    <source>
        <dbReference type="EMBL" id="SCU90814.1"/>
    </source>
</evidence>
<dbReference type="PANTHER" id="PTHR20913:SF7">
    <property type="entry name" value="RE60063P"/>
    <property type="match status" value="1"/>
</dbReference>
<proteinExistence type="predicted"/>
<organism evidence="4 5">
    <name type="scientific">Lachancea nothofagi CBS 11611</name>
    <dbReference type="NCBI Taxonomy" id="1266666"/>
    <lineage>
        <taxon>Eukaryota</taxon>
        <taxon>Fungi</taxon>
        <taxon>Dikarya</taxon>
        <taxon>Ascomycota</taxon>
        <taxon>Saccharomycotina</taxon>
        <taxon>Saccharomycetes</taxon>
        <taxon>Saccharomycetales</taxon>
        <taxon>Saccharomycetaceae</taxon>
        <taxon>Lachancea</taxon>
    </lineage>
</organism>
<evidence type="ECO:0000256" key="2">
    <source>
        <dbReference type="SAM" id="MobiDB-lite"/>
    </source>
</evidence>
<gene>
    <name evidence="4" type="ORF">LANO_0D10000G</name>
</gene>
<dbReference type="EMBL" id="LT598448">
    <property type="protein sequence ID" value="SCU90814.1"/>
    <property type="molecule type" value="Genomic_DNA"/>
</dbReference>
<dbReference type="Gene3D" id="1.10.472.80">
    <property type="entry name" value="Ypt/Rab-GAP domain of gyp1p, domain 3"/>
    <property type="match status" value="1"/>
</dbReference>
<dbReference type="Gene3D" id="1.10.8.1310">
    <property type="match status" value="1"/>
</dbReference>
<feature type="region of interest" description="Disordered" evidence="2">
    <location>
        <begin position="173"/>
        <end position="193"/>
    </location>
</feature>
<dbReference type="PANTHER" id="PTHR20913">
    <property type="entry name" value="TBC1 DOMAIN FAMILY MEMBER 20/GTPASE"/>
    <property type="match status" value="1"/>
</dbReference>
<reference evidence="5" key="1">
    <citation type="submission" date="2016-03" db="EMBL/GenBank/DDBJ databases">
        <authorList>
            <person name="Devillers Hugo."/>
        </authorList>
    </citation>
    <scope>NUCLEOTIDE SEQUENCE [LARGE SCALE GENOMIC DNA]</scope>
</reference>
<dbReference type="InterPro" id="IPR000195">
    <property type="entry name" value="Rab-GAP-TBC_dom"/>
</dbReference>
<feature type="compositionally biased region" description="Low complexity" evidence="2">
    <location>
        <begin position="176"/>
        <end position="187"/>
    </location>
</feature>
<dbReference type="InterPro" id="IPR045913">
    <property type="entry name" value="TBC20/Gyp8-like"/>
</dbReference>
<dbReference type="SMART" id="SM00164">
    <property type="entry name" value="TBC"/>
    <property type="match status" value="1"/>
</dbReference>